<feature type="region of interest" description="Disordered" evidence="1">
    <location>
        <begin position="15"/>
        <end position="66"/>
    </location>
</feature>
<evidence type="ECO:0000313" key="5">
    <source>
        <dbReference type="Proteomes" id="UP000308652"/>
    </source>
</evidence>
<feature type="transmembrane region" description="Helical" evidence="2">
    <location>
        <begin position="290"/>
        <end position="307"/>
    </location>
</feature>
<dbReference type="CDD" id="cd18186">
    <property type="entry name" value="BTB_POZ_ZBTB_KLHL-like"/>
    <property type="match status" value="1"/>
</dbReference>
<organism evidence="4 5">
    <name type="scientific">Crucibulum laeve</name>
    <dbReference type="NCBI Taxonomy" id="68775"/>
    <lineage>
        <taxon>Eukaryota</taxon>
        <taxon>Fungi</taxon>
        <taxon>Dikarya</taxon>
        <taxon>Basidiomycota</taxon>
        <taxon>Agaricomycotina</taxon>
        <taxon>Agaricomycetes</taxon>
        <taxon>Agaricomycetidae</taxon>
        <taxon>Agaricales</taxon>
        <taxon>Agaricineae</taxon>
        <taxon>Nidulariaceae</taxon>
        <taxon>Crucibulum</taxon>
    </lineage>
</organism>
<proteinExistence type="predicted"/>
<keyword evidence="2" id="KW-1133">Transmembrane helix</keyword>
<evidence type="ECO:0000256" key="2">
    <source>
        <dbReference type="SAM" id="Phobius"/>
    </source>
</evidence>
<dbReference type="AlphaFoldDB" id="A0A5C3MK03"/>
<keyword evidence="5" id="KW-1185">Reference proteome</keyword>
<dbReference type="EMBL" id="ML213590">
    <property type="protein sequence ID" value="TFK45013.1"/>
    <property type="molecule type" value="Genomic_DNA"/>
</dbReference>
<sequence length="314" mass="35934">MPWWTPYFPGPGNTLQNSGWEDHQHGPPEQALRNWYDNSRGDQQNQVKKHSRRKRPRYGDSANSEATPKSRKYWFADGSVVFLVAGMRYKLHRYIFEQHSPFFRTLLESYESVRDPPVHISGVGAVDFDQFLGALYPDLLTPGIKFTTAEWISILRLSTRWSFSGLSTEAIKHLSVLISDPVEKLVLGQECAIPEWFSWALDVLCTREEPFTDEEGRRVGLEVVMAVAKERENRVKANRRKESVDGESMVLRKEGIVQTKSRVDGASPALVETQEGGKWAGEKVYTRMDLFWWTCILLGPALSFYLFNFSAVHG</sequence>
<reference evidence="4 5" key="1">
    <citation type="journal article" date="2019" name="Nat. Ecol. Evol.">
        <title>Megaphylogeny resolves global patterns of mushroom evolution.</title>
        <authorList>
            <person name="Varga T."/>
            <person name="Krizsan K."/>
            <person name="Foldi C."/>
            <person name="Dima B."/>
            <person name="Sanchez-Garcia M."/>
            <person name="Sanchez-Ramirez S."/>
            <person name="Szollosi G.J."/>
            <person name="Szarkandi J.G."/>
            <person name="Papp V."/>
            <person name="Albert L."/>
            <person name="Andreopoulos W."/>
            <person name="Angelini C."/>
            <person name="Antonin V."/>
            <person name="Barry K.W."/>
            <person name="Bougher N.L."/>
            <person name="Buchanan P."/>
            <person name="Buyck B."/>
            <person name="Bense V."/>
            <person name="Catcheside P."/>
            <person name="Chovatia M."/>
            <person name="Cooper J."/>
            <person name="Damon W."/>
            <person name="Desjardin D."/>
            <person name="Finy P."/>
            <person name="Geml J."/>
            <person name="Haridas S."/>
            <person name="Hughes K."/>
            <person name="Justo A."/>
            <person name="Karasinski D."/>
            <person name="Kautmanova I."/>
            <person name="Kiss B."/>
            <person name="Kocsube S."/>
            <person name="Kotiranta H."/>
            <person name="LaButti K.M."/>
            <person name="Lechner B.E."/>
            <person name="Liimatainen K."/>
            <person name="Lipzen A."/>
            <person name="Lukacs Z."/>
            <person name="Mihaltcheva S."/>
            <person name="Morgado L.N."/>
            <person name="Niskanen T."/>
            <person name="Noordeloos M.E."/>
            <person name="Ohm R.A."/>
            <person name="Ortiz-Santana B."/>
            <person name="Ovrebo C."/>
            <person name="Racz N."/>
            <person name="Riley R."/>
            <person name="Savchenko A."/>
            <person name="Shiryaev A."/>
            <person name="Soop K."/>
            <person name="Spirin V."/>
            <person name="Szebenyi C."/>
            <person name="Tomsovsky M."/>
            <person name="Tulloss R.E."/>
            <person name="Uehling J."/>
            <person name="Grigoriev I.V."/>
            <person name="Vagvolgyi C."/>
            <person name="Papp T."/>
            <person name="Martin F.M."/>
            <person name="Miettinen O."/>
            <person name="Hibbett D.S."/>
            <person name="Nagy L.G."/>
        </authorList>
    </citation>
    <scope>NUCLEOTIDE SEQUENCE [LARGE SCALE GENOMIC DNA]</scope>
    <source>
        <strain evidence="4 5">CBS 166.37</strain>
    </source>
</reference>
<feature type="domain" description="BTB" evidence="3">
    <location>
        <begin position="78"/>
        <end position="136"/>
    </location>
</feature>
<dbReference type="PROSITE" id="PS50097">
    <property type="entry name" value="BTB"/>
    <property type="match status" value="1"/>
</dbReference>
<evidence type="ECO:0000256" key="1">
    <source>
        <dbReference type="SAM" id="MobiDB-lite"/>
    </source>
</evidence>
<feature type="compositionally biased region" description="Basic residues" evidence="1">
    <location>
        <begin position="47"/>
        <end position="56"/>
    </location>
</feature>
<dbReference type="Gene3D" id="3.30.710.10">
    <property type="entry name" value="Potassium Channel Kv1.1, Chain A"/>
    <property type="match status" value="1"/>
</dbReference>
<evidence type="ECO:0000313" key="4">
    <source>
        <dbReference type="EMBL" id="TFK45013.1"/>
    </source>
</evidence>
<dbReference type="Pfam" id="PF00651">
    <property type="entry name" value="BTB"/>
    <property type="match status" value="1"/>
</dbReference>
<keyword evidence="2" id="KW-0812">Transmembrane</keyword>
<protein>
    <recommendedName>
        <fullName evidence="3">BTB domain-containing protein</fullName>
    </recommendedName>
</protein>
<gene>
    <name evidence="4" type="ORF">BDQ12DRAFT_594672</name>
</gene>
<dbReference type="InterPro" id="IPR000210">
    <property type="entry name" value="BTB/POZ_dom"/>
</dbReference>
<keyword evidence="2" id="KW-0472">Membrane</keyword>
<name>A0A5C3MK03_9AGAR</name>
<dbReference type="InterPro" id="IPR011333">
    <property type="entry name" value="SKP1/BTB/POZ_sf"/>
</dbReference>
<dbReference type="OrthoDB" id="2367075at2759"/>
<evidence type="ECO:0000259" key="3">
    <source>
        <dbReference type="PROSITE" id="PS50097"/>
    </source>
</evidence>
<dbReference type="SUPFAM" id="SSF54695">
    <property type="entry name" value="POZ domain"/>
    <property type="match status" value="1"/>
</dbReference>
<dbReference type="Proteomes" id="UP000308652">
    <property type="component" value="Unassembled WGS sequence"/>
</dbReference>
<accession>A0A5C3MK03</accession>